<keyword evidence="4" id="KW-1185">Reference proteome</keyword>
<reference evidence="3" key="1">
    <citation type="journal article" date="2014" name="Int. J. Syst. Evol. Microbiol.">
        <title>Complete genome of a new Firmicutes species belonging to the dominant human colonic microbiota ('Ruminococcus bicirculans') reveals two chromosomes and a selective capacity to utilize plant glucans.</title>
        <authorList>
            <consortium name="NISC Comparative Sequencing Program"/>
            <person name="Wegmann U."/>
            <person name="Louis P."/>
            <person name="Goesmann A."/>
            <person name="Henrissat B."/>
            <person name="Duncan S.H."/>
            <person name="Flint H.J."/>
        </authorList>
    </citation>
    <scope>NUCLEOTIDE SEQUENCE</scope>
    <source>
        <strain evidence="3">NBRC 107169</strain>
    </source>
</reference>
<evidence type="ECO:0000313" key="3">
    <source>
        <dbReference type="EMBL" id="GLQ16593.1"/>
    </source>
</evidence>
<protein>
    <recommendedName>
        <fullName evidence="5">DUF3426 domain-containing protein</fullName>
    </recommendedName>
</protein>
<feature type="compositionally biased region" description="Acidic residues" evidence="1">
    <location>
        <begin position="87"/>
        <end position="100"/>
    </location>
</feature>
<evidence type="ECO:0000256" key="2">
    <source>
        <dbReference type="SAM" id="Phobius"/>
    </source>
</evidence>
<sequence>MQCANCQRSWHAQALKEDDFDALLGDALNEPPKEKPKKQKKTKVTEADEDALDIAFVAEEDKAAADETQADASSEGNDANKIGSFELPDDDDDPFGDDDDGSKARAAVESAIGAAQDVMNAINEDNEVELSSYAARRRQQIERMKRSRRIAKRRREIAKALPMAKLRRNISYGAFAASLLVVAILFGFSTKVVQIYPDMAGFYRLFGQTVNVVGLEFADVKTDRVWSDGHEVLTVRSKIENVTNRMIYLPPIRVALIDENGDVIYEWNTTPGLAVLEARGIFEFKTELSSPPNDVRRVKLKFLDWQYSGGVTNQAIEPGFNPAAKPSGATGEVGGIGAVLAKKRNN</sequence>
<feature type="transmembrane region" description="Helical" evidence="2">
    <location>
        <begin position="169"/>
        <end position="188"/>
    </location>
</feature>
<evidence type="ECO:0008006" key="5">
    <source>
        <dbReference type="Google" id="ProtNLM"/>
    </source>
</evidence>
<keyword evidence="2" id="KW-0812">Transmembrane</keyword>
<keyword evidence="2" id="KW-0472">Membrane</keyword>
<dbReference type="EMBL" id="BSNI01000002">
    <property type="protein sequence ID" value="GLQ16593.1"/>
    <property type="molecule type" value="Genomic_DNA"/>
</dbReference>
<proteinExistence type="predicted"/>
<comment type="caution">
    <text evidence="3">The sequence shown here is derived from an EMBL/GenBank/DDBJ whole genome shotgun (WGS) entry which is preliminary data.</text>
</comment>
<evidence type="ECO:0000313" key="4">
    <source>
        <dbReference type="Proteomes" id="UP001161405"/>
    </source>
</evidence>
<reference evidence="3" key="2">
    <citation type="submission" date="2023-01" db="EMBL/GenBank/DDBJ databases">
        <title>Draft genome sequence of Maritalea porphyrae strain NBRC 107169.</title>
        <authorList>
            <person name="Sun Q."/>
            <person name="Mori K."/>
        </authorList>
    </citation>
    <scope>NUCLEOTIDE SEQUENCE</scope>
    <source>
        <strain evidence="3">NBRC 107169</strain>
    </source>
</reference>
<keyword evidence="2" id="KW-1133">Transmembrane helix</keyword>
<organism evidence="3 4">
    <name type="scientific">Maritalea porphyrae</name>
    <dbReference type="NCBI Taxonomy" id="880732"/>
    <lineage>
        <taxon>Bacteria</taxon>
        <taxon>Pseudomonadati</taxon>
        <taxon>Pseudomonadota</taxon>
        <taxon>Alphaproteobacteria</taxon>
        <taxon>Hyphomicrobiales</taxon>
        <taxon>Devosiaceae</taxon>
        <taxon>Maritalea</taxon>
    </lineage>
</organism>
<gene>
    <name evidence="3" type="ORF">GCM10007879_08420</name>
</gene>
<evidence type="ECO:0000256" key="1">
    <source>
        <dbReference type="SAM" id="MobiDB-lite"/>
    </source>
</evidence>
<name>A0ABQ5UMS2_9HYPH</name>
<feature type="region of interest" description="Disordered" evidence="1">
    <location>
        <begin position="23"/>
        <end position="103"/>
    </location>
</feature>
<accession>A0ABQ5UMS2</accession>
<dbReference type="Proteomes" id="UP001161405">
    <property type="component" value="Unassembled WGS sequence"/>
</dbReference>